<evidence type="ECO:0000313" key="2">
    <source>
        <dbReference type="Proteomes" id="UP000289758"/>
    </source>
</evidence>
<protein>
    <submittedName>
        <fullName evidence="1">Uncharacterized protein</fullName>
    </submittedName>
</protein>
<accession>A0A4Q1AWK4</accession>
<organism evidence="1 2">
    <name type="scientific">Halarcobacter ebronensis</name>
    <dbReference type="NCBI Taxonomy" id="1462615"/>
    <lineage>
        <taxon>Bacteria</taxon>
        <taxon>Pseudomonadati</taxon>
        <taxon>Campylobacterota</taxon>
        <taxon>Epsilonproteobacteria</taxon>
        <taxon>Campylobacterales</taxon>
        <taxon>Arcobacteraceae</taxon>
        <taxon>Halarcobacter</taxon>
    </lineage>
</organism>
<dbReference type="Proteomes" id="UP000289758">
    <property type="component" value="Unassembled WGS sequence"/>
</dbReference>
<keyword evidence="2" id="KW-1185">Reference proteome</keyword>
<proteinExistence type="predicted"/>
<reference evidence="1 2" key="1">
    <citation type="submission" date="2017-10" db="EMBL/GenBank/DDBJ databases">
        <title>Genomics of the genus Arcobacter.</title>
        <authorList>
            <person name="Perez-Cataluna A."/>
            <person name="Figueras M.J."/>
        </authorList>
    </citation>
    <scope>NUCLEOTIDE SEQUENCE [LARGE SCALE GENOMIC DNA]</scope>
    <source>
        <strain evidence="1 2">CECT 8441</strain>
    </source>
</reference>
<dbReference type="RefSeq" id="WP_129086735.1">
    <property type="nucleotide sequence ID" value="NZ_CP053836.1"/>
</dbReference>
<dbReference type="OrthoDB" id="5366097at2"/>
<comment type="caution">
    <text evidence="1">The sequence shown here is derived from an EMBL/GenBank/DDBJ whole genome shotgun (WGS) entry which is preliminary data.</text>
</comment>
<evidence type="ECO:0000313" key="1">
    <source>
        <dbReference type="EMBL" id="RXK06839.1"/>
    </source>
</evidence>
<dbReference type="AlphaFoldDB" id="A0A4Q1AWK4"/>
<name>A0A4Q1AWK4_9BACT</name>
<sequence length="75" mass="8628">MALRSYDLPSNYHIEDPLNKLVYQITSVIKNTRDFNSAINLILQNNLKLEDVVSRTARLTLEDVVKLADLLISKR</sequence>
<dbReference type="EMBL" id="PDKK01000003">
    <property type="protein sequence ID" value="RXK06839.1"/>
    <property type="molecule type" value="Genomic_DNA"/>
</dbReference>
<gene>
    <name evidence="1" type="ORF">CRV07_05255</name>
</gene>